<feature type="binding site" evidence="6">
    <location>
        <position position="58"/>
    </location>
    <ligand>
        <name>substrate</name>
    </ligand>
</feature>
<evidence type="ECO:0000256" key="5">
    <source>
        <dbReference type="PIRSR" id="PIRSR016020-1"/>
    </source>
</evidence>
<dbReference type="AlphaFoldDB" id="A0A4Q9KKB5"/>
<name>A0A4Q9KKB5_PROTD</name>
<feature type="binding site" evidence="6">
    <location>
        <position position="84"/>
    </location>
    <ligand>
        <name>substrate</name>
    </ligand>
</feature>
<dbReference type="GO" id="GO:0047938">
    <property type="term" value="F:glucose-6-phosphate 1-epimerase activity"/>
    <property type="evidence" value="ECO:0007669"/>
    <property type="project" value="UniProtKB-UniRule"/>
</dbReference>
<dbReference type="InterPro" id="IPR008183">
    <property type="entry name" value="Aldose_1/G6P_1-epimerase"/>
</dbReference>
<comment type="similarity">
    <text evidence="2 4">Belongs to the glucose-6-phosphate 1-epimerase family.</text>
</comment>
<proteinExistence type="inferred from homology"/>
<dbReference type="SUPFAM" id="SSF74650">
    <property type="entry name" value="Galactose mutarotase-like"/>
    <property type="match status" value="1"/>
</dbReference>
<organism evidence="7 8">
    <name type="scientific">Propioniciclava tarda</name>
    <dbReference type="NCBI Taxonomy" id="433330"/>
    <lineage>
        <taxon>Bacteria</taxon>
        <taxon>Bacillati</taxon>
        <taxon>Actinomycetota</taxon>
        <taxon>Actinomycetes</taxon>
        <taxon>Propionibacteriales</taxon>
        <taxon>Propionibacteriaceae</taxon>
        <taxon>Propioniciclava</taxon>
    </lineage>
</organism>
<dbReference type="PANTHER" id="PTHR11122">
    <property type="entry name" value="APOSPORY-ASSOCIATED PROTEIN C-RELATED"/>
    <property type="match status" value="1"/>
</dbReference>
<dbReference type="EMBL" id="SDMR01000008">
    <property type="protein sequence ID" value="TBT94893.1"/>
    <property type="molecule type" value="Genomic_DNA"/>
</dbReference>
<evidence type="ECO:0000256" key="6">
    <source>
        <dbReference type="PIRSR" id="PIRSR016020-2"/>
    </source>
</evidence>
<dbReference type="PIRSF" id="PIRSF016020">
    <property type="entry name" value="PHexose_mutarotase"/>
    <property type="match status" value="1"/>
</dbReference>
<dbReference type="CDD" id="cd09020">
    <property type="entry name" value="D-hex-6-P-epi_like"/>
    <property type="match status" value="1"/>
</dbReference>
<dbReference type="GO" id="GO:0030246">
    <property type="term" value="F:carbohydrate binding"/>
    <property type="evidence" value="ECO:0007669"/>
    <property type="project" value="UniProtKB-UniRule"/>
</dbReference>
<reference evidence="7 8" key="1">
    <citation type="submission" date="2019-01" db="EMBL/GenBank/DDBJ databases">
        <title>Lactibacter flavus gen. nov., sp. nov., a novel bacterium of the family Propionibacteriaceae isolated from raw milk and dairy products.</title>
        <authorList>
            <person name="Huptas C."/>
            <person name="Wenning M."/>
            <person name="Breitenwieser F."/>
            <person name="Doll E."/>
            <person name="Von Neubeck M."/>
            <person name="Busse H.-J."/>
            <person name="Scherer S."/>
        </authorList>
    </citation>
    <scope>NUCLEOTIDE SEQUENCE [LARGE SCALE GENOMIC DNA]</scope>
    <source>
        <strain evidence="7 8">DSM 22130</strain>
    </source>
</reference>
<comment type="catalytic activity">
    <reaction evidence="1">
        <text>alpha-D-glucose 6-phosphate = beta-D-glucose 6-phosphate</text>
        <dbReference type="Rhea" id="RHEA:16249"/>
        <dbReference type="ChEBI" id="CHEBI:58225"/>
        <dbReference type="ChEBI" id="CHEBI:58247"/>
        <dbReference type="EC" id="5.1.3.15"/>
    </reaction>
</comment>
<dbReference type="InterPro" id="IPR025532">
    <property type="entry name" value="G6P_1-epimerase"/>
</dbReference>
<evidence type="ECO:0000256" key="2">
    <source>
        <dbReference type="ARBA" id="ARBA00005866"/>
    </source>
</evidence>
<feature type="active site" evidence="5">
    <location>
        <position position="260"/>
    </location>
</feature>
<comment type="caution">
    <text evidence="7">The sequence shown here is derived from an EMBL/GenBank/DDBJ whole genome shotgun (WGS) entry which is preliminary data.</text>
</comment>
<dbReference type="GO" id="GO:0005975">
    <property type="term" value="P:carbohydrate metabolic process"/>
    <property type="evidence" value="ECO:0007669"/>
    <property type="project" value="InterPro"/>
</dbReference>
<dbReference type="InterPro" id="IPR011013">
    <property type="entry name" value="Gal_mutarotase_sf_dom"/>
</dbReference>
<dbReference type="RefSeq" id="WP_131171982.1">
    <property type="nucleotide sequence ID" value="NZ_FXTL01000007.1"/>
</dbReference>
<gene>
    <name evidence="7" type="ORF">ET996_07695</name>
</gene>
<keyword evidence="8" id="KW-1185">Reference proteome</keyword>
<accession>A0A4Q9KKB5</accession>
<evidence type="ECO:0000256" key="4">
    <source>
        <dbReference type="PIRNR" id="PIRNR016020"/>
    </source>
</evidence>
<sequence length="286" mass="31647">MAHEETTNPLRGIEARRGAGHYGIFDHGAHIWSWTPDGQQPVLWMSKKSAFAEGSPIRGGIPIVFPWFAMGPSGDLSPQHGFARLDTWHRSDLKDTLDADGRLLVEYELDYAMDHQHFPHNYTAYALAKFTPEYVQIGMQVTNNGDEPFTFESAFHTYLNVGDVRQITIDGLDGCSYLDRAAGAPAADGVQAGQVTFTGETDRIYKHKDSLVLNDPVLGRSLEVSKIGSGNTVVWNPWADKAAAMADFGDDEWTSMVCIETANVLDDAIRLLPGQTHTLRQRITLL</sequence>
<evidence type="ECO:0000256" key="1">
    <source>
        <dbReference type="ARBA" id="ARBA00001096"/>
    </source>
</evidence>
<keyword evidence="3 4" id="KW-0413">Isomerase</keyword>
<dbReference type="EC" id="5.1.3.15" evidence="4"/>
<protein>
    <recommendedName>
        <fullName evidence="4">Putative glucose-6-phosphate 1-epimerase</fullName>
        <ecNumber evidence="4">5.1.3.15</ecNumber>
    </recommendedName>
</protein>
<dbReference type="Pfam" id="PF01263">
    <property type="entry name" value="Aldose_epim"/>
    <property type="match status" value="1"/>
</dbReference>
<dbReference type="Gene3D" id="2.70.98.10">
    <property type="match status" value="1"/>
</dbReference>
<evidence type="ECO:0000313" key="8">
    <source>
        <dbReference type="Proteomes" id="UP000291933"/>
    </source>
</evidence>
<dbReference type="Proteomes" id="UP000291933">
    <property type="component" value="Unassembled WGS sequence"/>
</dbReference>
<feature type="binding site" evidence="6">
    <location>
        <position position="79"/>
    </location>
    <ligand>
        <name>substrate</name>
    </ligand>
</feature>
<evidence type="ECO:0000313" key="7">
    <source>
        <dbReference type="EMBL" id="TBT94893.1"/>
    </source>
</evidence>
<dbReference type="InterPro" id="IPR014718">
    <property type="entry name" value="GH-type_carb-bd"/>
</dbReference>
<dbReference type="OrthoDB" id="9790727at2"/>
<dbReference type="PANTHER" id="PTHR11122:SF13">
    <property type="entry name" value="GLUCOSE-6-PHOSPHATE 1-EPIMERASE"/>
    <property type="match status" value="1"/>
</dbReference>
<feature type="active site" evidence="5">
    <location>
        <position position="156"/>
    </location>
</feature>
<evidence type="ECO:0000256" key="3">
    <source>
        <dbReference type="ARBA" id="ARBA00023235"/>
    </source>
</evidence>